<comment type="caution">
    <text evidence="1">The sequence shown here is derived from an EMBL/GenBank/DDBJ whole genome shotgun (WGS) entry which is preliminary data.</text>
</comment>
<organism evidence="1 2">
    <name type="scientific">Faecalispora sporosphaeroides</name>
    <dbReference type="NCBI Taxonomy" id="1549"/>
    <lineage>
        <taxon>Bacteria</taxon>
        <taxon>Bacillati</taxon>
        <taxon>Bacillota</taxon>
        <taxon>Clostridia</taxon>
        <taxon>Eubacteriales</taxon>
        <taxon>Oscillospiraceae</taxon>
        <taxon>Faecalispora</taxon>
    </lineage>
</organism>
<dbReference type="RefSeq" id="WP_326840352.1">
    <property type="nucleotide sequence ID" value="NZ_SVNY01000003.1"/>
</dbReference>
<sequence>MELLVPKRQSVSIELNGERVACASAVKCVCVKERRAIRAFGEAEAVAWLERSPSYRLELSQLSVPRQIGRSSLWEMSDFRLVTVQDGVRTVYSGCEWQELTERADAGDGFLAEHAVMTARKRSREEEPV</sequence>
<proteinExistence type="predicted"/>
<gene>
    <name evidence="1" type="ORF">E7512_07630</name>
</gene>
<accession>A0A928KSG9</accession>
<dbReference type="Proteomes" id="UP000754750">
    <property type="component" value="Unassembled WGS sequence"/>
</dbReference>
<name>A0A928KSG9_9FIRM</name>
<evidence type="ECO:0000313" key="2">
    <source>
        <dbReference type="Proteomes" id="UP000754750"/>
    </source>
</evidence>
<evidence type="ECO:0000313" key="1">
    <source>
        <dbReference type="EMBL" id="MBE6833434.1"/>
    </source>
</evidence>
<dbReference type="AlphaFoldDB" id="A0A928KSG9"/>
<dbReference type="EMBL" id="SVNY01000003">
    <property type="protein sequence ID" value="MBE6833434.1"/>
    <property type="molecule type" value="Genomic_DNA"/>
</dbReference>
<protein>
    <submittedName>
        <fullName evidence="1">Uncharacterized protein</fullName>
    </submittedName>
</protein>
<reference evidence="1" key="1">
    <citation type="submission" date="2019-04" db="EMBL/GenBank/DDBJ databases">
        <title>Evolution of Biomass-Degrading Anaerobic Consortia Revealed by Metagenomics.</title>
        <authorList>
            <person name="Peng X."/>
        </authorList>
    </citation>
    <scope>NUCLEOTIDE SEQUENCE</scope>
    <source>
        <strain evidence="1">SIG551</strain>
    </source>
</reference>